<evidence type="ECO:0000256" key="5">
    <source>
        <dbReference type="ARBA" id="ARBA00022723"/>
    </source>
</evidence>
<dbReference type="GO" id="GO:0004747">
    <property type="term" value="F:ribokinase activity"/>
    <property type="evidence" value="ECO:0007669"/>
    <property type="project" value="UniProtKB-UniRule"/>
</dbReference>
<comment type="similarity">
    <text evidence="1">Belongs to the carbohydrate kinase pfkB family.</text>
</comment>
<evidence type="ECO:0000256" key="10">
    <source>
        <dbReference type="ARBA" id="ARBA00022958"/>
    </source>
</evidence>
<dbReference type="SUPFAM" id="SSF53613">
    <property type="entry name" value="Ribokinase-like"/>
    <property type="match status" value="1"/>
</dbReference>
<dbReference type="GO" id="GO:0005524">
    <property type="term" value="F:ATP binding"/>
    <property type="evidence" value="ECO:0007669"/>
    <property type="project" value="UniProtKB-UniRule"/>
</dbReference>
<dbReference type="STRING" id="445710.ATSB10_29240"/>
<dbReference type="AlphaFoldDB" id="A0A160N460"/>
<dbReference type="PANTHER" id="PTHR10584:SF166">
    <property type="entry name" value="RIBOKINASE"/>
    <property type="match status" value="1"/>
</dbReference>
<dbReference type="InterPro" id="IPR002139">
    <property type="entry name" value="Ribo/fructo_kinase"/>
</dbReference>
<keyword evidence="9 12" id="KW-0460">Magnesium</keyword>
<feature type="binding site" evidence="12">
    <location>
        <begin position="244"/>
        <end position="245"/>
    </location>
    <ligand>
        <name>ATP</name>
        <dbReference type="ChEBI" id="CHEBI:30616"/>
    </ligand>
</feature>
<dbReference type="Proteomes" id="UP000077255">
    <property type="component" value="Chromosome"/>
</dbReference>
<evidence type="ECO:0000259" key="13">
    <source>
        <dbReference type="Pfam" id="PF00294"/>
    </source>
</evidence>
<feature type="binding site" evidence="12">
    <location>
        <begin position="213"/>
        <end position="218"/>
    </location>
    <ligand>
        <name>ATP</name>
        <dbReference type="ChEBI" id="CHEBI:30616"/>
    </ligand>
</feature>
<keyword evidence="11 12" id="KW-0119">Carbohydrate metabolism</keyword>
<dbReference type="InterPro" id="IPR029056">
    <property type="entry name" value="Ribokinase-like"/>
</dbReference>
<gene>
    <name evidence="12" type="primary">rbsK</name>
    <name evidence="14" type="ORF">ATSB10_29240</name>
</gene>
<feature type="binding site" evidence="12">
    <location>
        <position position="239"/>
    </location>
    <ligand>
        <name>K(+)</name>
        <dbReference type="ChEBI" id="CHEBI:29103"/>
    </ligand>
</feature>
<evidence type="ECO:0000256" key="6">
    <source>
        <dbReference type="ARBA" id="ARBA00022741"/>
    </source>
</evidence>
<name>A0A160N460_9GAMM</name>
<feature type="binding site" evidence="12">
    <location>
        <position position="241"/>
    </location>
    <ligand>
        <name>K(+)</name>
        <dbReference type="ChEBI" id="CHEBI:29103"/>
    </ligand>
</feature>
<feature type="binding site" evidence="12">
    <location>
        <position position="245"/>
    </location>
    <ligand>
        <name>substrate</name>
    </ligand>
</feature>
<dbReference type="GO" id="GO:0046872">
    <property type="term" value="F:metal ion binding"/>
    <property type="evidence" value="ECO:0007669"/>
    <property type="project" value="UniProtKB-KW"/>
</dbReference>
<feature type="binding site" evidence="12">
    <location>
        <position position="183"/>
    </location>
    <ligand>
        <name>ATP</name>
        <dbReference type="ChEBI" id="CHEBI:30616"/>
    </ligand>
</feature>
<keyword evidence="6 12" id="KW-0547">Nucleotide-binding</keyword>
<dbReference type="PRINTS" id="PR00990">
    <property type="entry name" value="RIBOKINASE"/>
</dbReference>
<keyword evidence="8 12" id="KW-0067">ATP-binding</keyword>
<sequence>MTRIVVVGSINMDLVTLAPRFPAAGETLLGERFLTVPGGKGANQAVAAARLGAEVMLVGALGRDAFGEQLARGLSDEGVDTTHVALLDDVGSGTASITVAEGDNQIVVVPAANAHVTPAQVEAARAHIERADAVLVQMEIPLETVEATVRLGRSLDVPVILNPAPAQPLPTEWLARVRYLTPNQHELATVLGDEGRTDFRELIRRAPCPVVLTRGGEGAWYREQGEPRHQAGFAVDVVDTTGAGDTFNGALAVFLREGLETAVRKACAAAALSVTRLGAQGGMPRRVELDAFLAGQAST</sequence>
<feature type="binding site" evidence="12">
    <location>
        <position position="273"/>
    </location>
    <ligand>
        <name>K(+)</name>
        <dbReference type="ChEBI" id="CHEBI:29103"/>
    </ligand>
</feature>
<keyword evidence="12" id="KW-0963">Cytoplasm</keyword>
<feature type="binding site" evidence="12">
    <location>
        <begin position="11"/>
        <end position="13"/>
    </location>
    <ligand>
        <name>substrate</name>
    </ligand>
</feature>
<protein>
    <recommendedName>
        <fullName evidence="3 12">Ribokinase</fullName>
        <shortName evidence="12">RK</shortName>
        <ecNumber evidence="2 12">2.7.1.15</ecNumber>
    </recommendedName>
</protein>
<dbReference type="GO" id="GO:0019303">
    <property type="term" value="P:D-ribose catabolic process"/>
    <property type="evidence" value="ECO:0007669"/>
    <property type="project" value="UniProtKB-UniRule"/>
</dbReference>
<dbReference type="KEGG" id="dtx:ATSB10_29240"/>
<evidence type="ECO:0000256" key="8">
    <source>
        <dbReference type="ARBA" id="ARBA00022840"/>
    </source>
</evidence>
<accession>A0A160N460</accession>
<comment type="function">
    <text evidence="12">Catalyzes the phosphorylation of ribose at O-5 in a reaction requiring ATP and magnesium. The resulting D-ribose-5-phosphate can then be used either for sythesis of nucleotides, histidine, and tryptophan, or as a component of the pentose phosphate pathway.</text>
</comment>
<evidence type="ECO:0000256" key="7">
    <source>
        <dbReference type="ARBA" id="ARBA00022777"/>
    </source>
</evidence>
<comment type="subunit">
    <text evidence="12">Homodimer.</text>
</comment>
<dbReference type="NCBIfam" id="TIGR02152">
    <property type="entry name" value="D_ribokin_bact"/>
    <property type="match status" value="1"/>
</dbReference>
<keyword evidence="10 12" id="KW-0630">Potassium</keyword>
<dbReference type="OrthoDB" id="9775849at2"/>
<evidence type="ECO:0000256" key="2">
    <source>
        <dbReference type="ARBA" id="ARBA00012035"/>
    </source>
</evidence>
<keyword evidence="7 12" id="KW-0418">Kinase</keyword>
<feature type="domain" description="Carbohydrate kinase PfkB" evidence="13">
    <location>
        <begin position="1"/>
        <end position="284"/>
    </location>
</feature>
<feature type="binding site" evidence="12">
    <location>
        <position position="278"/>
    </location>
    <ligand>
        <name>K(+)</name>
        <dbReference type="ChEBI" id="CHEBI:29103"/>
    </ligand>
</feature>
<feature type="active site" description="Proton acceptor" evidence="12">
    <location>
        <position position="245"/>
    </location>
</feature>
<dbReference type="EMBL" id="CP014841">
    <property type="protein sequence ID" value="AND70378.1"/>
    <property type="molecule type" value="Genomic_DNA"/>
</dbReference>
<comment type="activity regulation">
    <text evidence="12">Activated by a monovalent cation that binds near, but not in, the active site. The most likely occupant of the site in vivo is potassium. Ion binding induces a conformational change that may alter substrate affinity.</text>
</comment>
<evidence type="ECO:0000256" key="9">
    <source>
        <dbReference type="ARBA" id="ARBA00022842"/>
    </source>
</evidence>
<comment type="subcellular location">
    <subcellularLocation>
        <location evidence="12">Cytoplasm</location>
    </subcellularLocation>
</comment>
<evidence type="ECO:0000256" key="11">
    <source>
        <dbReference type="ARBA" id="ARBA00023277"/>
    </source>
</evidence>
<feature type="binding site" evidence="12">
    <location>
        <begin position="39"/>
        <end position="43"/>
    </location>
    <ligand>
        <name>substrate</name>
    </ligand>
</feature>
<evidence type="ECO:0000313" key="14">
    <source>
        <dbReference type="EMBL" id="AND70378.1"/>
    </source>
</evidence>
<keyword evidence="15" id="KW-1185">Reference proteome</keyword>
<dbReference type="InterPro" id="IPR002173">
    <property type="entry name" value="Carboh/pur_kinase_PfkB_CS"/>
</dbReference>
<evidence type="ECO:0000256" key="12">
    <source>
        <dbReference type="HAMAP-Rule" id="MF_01987"/>
    </source>
</evidence>
<feature type="binding site" evidence="12">
    <location>
        <position position="139"/>
    </location>
    <ligand>
        <name>substrate</name>
    </ligand>
</feature>
<dbReference type="EC" id="2.7.1.15" evidence="2 12"/>
<comment type="cofactor">
    <cofactor evidence="12">
        <name>Mg(2+)</name>
        <dbReference type="ChEBI" id="CHEBI:18420"/>
    </cofactor>
    <text evidence="12">Requires a divalent cation, most likely magnesium in vivo, as an electrophilic catalyst to aid phosphoryl group transfer. It is the chelate of the metal and the nucleotide that is the actual substrate.</text>
</comment>
<comment type="similarity">
    <text evidence="12">Belongs to the carbohydrate kinase PfkB family. Ribokinase subfamily.</text>
</comment>
<dbReference type="UniPathway" id="UPA00916">
    <property type="reaction ID" value="UER00889"/>
</dbReference>
<dbReference type="CDD" id="cd01174">
    <property type="entry name" value="ribokinase"/>
    <property type="match status" value="1"/>
</dbReference>
<comment type="caution">
    <text evidence="12">Lacks conserved residue(s) required for the propagation of feature annotation.</text>
</comment>
<evidence type="ECO:0000313" key="15">
    <source>
        <dbReference type="Proteomes" id="UP000077255"/>
    </source>
</evidence>
<dbReference type="Gene3D" id="3.40.1190.20">
    <property type="match status" value="1"/>
</dbReference>
<dbReference type="PANTHER" id="PTHR10584">
    <property type="entry name" value="SUGAR KINASE"/>
    <property type="match status" value="1"/>
</dbReference>
<evidence type="ECO:0000256" key="4">
    <source>
        <dbReference type="ARBA" id="ARBA00022679"/>
    </source>
</evidence>
<dbReference type="RefSeq" id="WP_063673421.1">
    <property type="nucleotide sequence ID" value="NZ_CP014841.1"/>
</dbReference>
<dbReference type="GO" id="GO:0005829">
    <property type="term" value="C:cytosol"/>
    <property type="evidence" value="ECO:0007669"/>
    <property type="project" value="TreeGrafter"/>
</dbReference>
<organism evidence="14 15">
    <name type="scientific">Dyella thiooxydans</name>
    <dbReference type="NCBI Taxonomy" id="445710"/>
    <lineage>
        <taxon>Bacteria</taxon>
        <taxon>Pseudomonadati</taxon>
        <taxon>Pseudomonadota</taxon>
        <taxon>Gammaproteobacteria</taxon>
        <taxon>Lysobacterales</taxon>
        <taxon>Rhodanobacteraceae</taxon>
        <taxon>Dyella</taxon>
    </lineage>
</organism>
<dbReference type="InterPro" id="IPR011877">
    <property type="entry name" value="Ribokinase"/>
</dbReference>
<comment type="catalytic activity">
    <reaction evidence="12">
        <text>D-ribose + ATP = D-ribose 5-phosphate + ADP + H(+)</text>
        <dbReference type="Rhea" id="RHEA:13697"/>
        <dbReference type="ChEBI" id="CHEBI:15378"/>
        <dbReference type="ChEBI" id="CHEBI:30616"/>
        <dbReference type="ChEBI" id="CHEBI:47013"/>
        <dbReference type="ChEBI" id="CHEBI:78346"/>
        <dbReference type="ChEBI" id="CHEBI:456216"/>
        <dbReference type="EC" id="2.7.1.15"/>
    </reaction>
</comment>
<dbReference type="Pfam" id="PF00294">
    <property type="entry name" value="PfkB"/>
    <property type="match status" value="1"/>
</dbReference>
<keyword evidence="5 12" id="KW-0479">Metal-binding</keyword>
<comment type="pathway">
    <text evidence="12">Carbohydrate metabolism; D-ribose degradation; D-ribose 5-phosphate from beta-D-ribopyranose: step 2/2.</text>
</comment>
<evidence type="ECO:0000256" key="3">
    <source>
        <dbReference type="ARBA" id="ARBA00016943"/>
    </source>
</evidence>
<feature type="binding site" evidence="12">
    <location>
        <position position="276"/>
    </location>
    <ligand>
        <name>K(+)</name>
        <dbReference type="ChEBI" id="CHEBI:29103"/>
    </ligand>
</feature>
<keyword evidence="4 12" id="KW-0808">Transferase</keyword>
<proteinExistence type="inferred from homology"/>
<dbReference type="PATRIC" id="fig|445710.3.peg.2920"/>
<dbReference type="InterPro" id="IPR011611">
    <property type="entry name" value="PfkB_dom"/>
</dbReference>
<evidence type="ECO:0000256" key="1">
    <source>
        <dbReference type="ARBA" id="ARBA00005380"/>
    </source>
</evidence>
<dbReference type="HAMAP" id="MF_01987">
    <property type="entry name" value="Ribokinase"/>
    <property type="match status" value="1"/>
</dbReference>
<reference evidence="14 15" key="1">
    <citation type="submission" date="2016-02" db="EMBL/GenBank/DDBJ databases">
        <title>Complete genome sequencing and analysis of ATSB10, Dyella thiooxydans isolated from rhizosphere soil of sunflower (Helianthus annuus L.).</title>
        <authorList>
            <person name="Lee Y."/>
            <person name="Hwangbo K."/>
            <person name="Chung H."/>
            <person name="Yoo J."/>
            <person name="Kim K.Y."/>
            <person name="Sa T.M."/>
            <person name="Um Y."/>
            <person name="Madhaiyan M."/>
        </authorList>
    </citation>
    <scope>NUCLEOTIDE SEQUENCE [LARGE SCALE GENOMIC DNA]</scope>
    <source>
        <strain evidence="14 15">ATSB10</strain>
    </source>
</reference>
<dbReference type="PROSITE" id="PS00584">
    <property type="entry name" value="PFKB_KINASES_2"/>
    <property type="match status" value="1"/>
</dbReference>